<dbReference type="EC" id="6.3.2.10" evidence="10 11"/>
<dbReference type="Gene3D" id="3.90.190.20">
    <property type="entry name" value="Mur ligase, C-terminal domain"/>
    <property type="match status" value="1"/>
</dbReference>
<protein>
    <recommendedName>
        <fullName evidence="10 11">UDP-N-acetylmuramoyl-tripeptide--D-alanyl-D-alanine ligase</fullName>
        <ecNumber evidence="10 11">6.3.2.10</ecNumber>
    </recommendedName>
    <alternativeName>
        <fullName evidence="10">D-alanyl-D-alanine-adding enzyme</fullName>
    </alternativeName>
</protein>
<sequence length="482" mass="49347">MRWSPERLAAAASGRLLRAGTRPIQAAFIDSRTPTPGGLFVPIVAARDGHDFIPAALAAGASATLVGPGRGEAVPEGDFTVVEVGDTLEGLTQLARDARAQLDGPVVAITGSNGKTTTRAFVEAALRTAFDPLICTQGNFNNHLGLPLTLVGGVAGTEPPRAAVLELGMSAPGENDHLAQVAGPSVHVITSIALEHLEFMGSLEAIAAAEAEPLAHLRASGGHRPLAVLPGDEPALVPHLPGPDSGLRVLRFGSPDAAIGAPLDVAIVAVEVGARTRAVLRLRGEDGQEDRALSLSLRTFGAHNARNAAAAVAVAAHLGLDLDAVARALEAVEPVGDRGRLLELELGGHTHALIADCYNANPGSMSAALGSLAMLDGPRVAVLGDMLELGPDEDALHREVGTEAARLGIDAVLGVGPRARAIAEAAADAKPGLVAHAVERDAVDEACAWIRARLEGASEPGAVLFKASRGIQLERVVEALRG</sequence>
<keyword evidence="9 10" id="KW-0961">Cell wall biogenesis/degradation</keyword>
<dbReference type="GO" id="GO:0008360">
    <property type="term" value="P:regulation of cell shape"/>
    <property type="evidence" value="ECO:0007669"/>
    <property type="project" value="UniProtKB-KW"/>
</dbReference>
<evidence type="ECO:0000259" key="12">
    <source>
        <dbReference type="Pfam" id="PF02875"/>
    </source>
</evidence>
<gene>
    <name evidence="10" type="primary">murF</name>
    <name evidence="14" type="ORF">PPSIR1_31863</name>
</gene>
<dbReference type="InterPro" id="IPR051046">
    <property type="entry name" value="MurCDEF_CellWall_CoF430Synth"/>
</dbReference>
<evidence type="ECO:0000313" key="14">
    <source>
        <dbReference type="EMBL" id="EDM79790.1"/>
    </source>
</evidence>
<keyword evidence="3 10" id="KW-0132">Cell division</keyword>
<dbReference type="InterPro" id="IPR036615">
    <property type="entry name" value="Mur_ligase_C_dom_sf"/>
</dbReference>
<dbReference type="Proteomes" id="UP000005801">
    <property type="component" value="Unassembled WGS sequence"/>
</dbReference>
<dbReference type="eggNOG" id="COG0770">
    <property type="taxonomic scope" value="Bacteria"/>
</dbReference>
<dbReference type="Gene3D" id="3.40.1190.10">
    <property type="entry name" value="Mur-like, catalytic domain"/>
    <property type="match status" value="1"/>
</dbReference>
<accession>A6G2U0</accession>
<keyword evidence="6 10" id="KW-0133">Cell shape</keyword>
<keyword evidence="15" id="KW-1185">Reference proteome</keyword>
<comment type="function">
    <text evidence="10 11">Involved in cell wall formation. Catalyzes the final step in the synthesis of UDP-N-acetylmuramoyl-pentapeptide, the precursor of murein.</text>
</comment>
<evidence type="ECO:0000256" key="5">
    <source>
        <dbReference type="ARBA" id="ARBA00022840"/>
    </source>
</evidence>
<keyword evidence="7 10" id="KW-0573">Peptidoglycan synthesis</keyword>
<evidence type="ECO:0000256" key="3">
    <source>
        <dbReference type="ARBA" id="ARBA00022618"/>
    </source>
</evidence>
<dbReference type="Pfam" id="PF08245">
    <property type="entry name" value="Mur_ligase_M"/>
    <property type="match status" value="1"/>
</dbReference>
<dbReference type="GO" id="GO:0005524">
    <property type="term" value="F:ATP binding"/>
    <property type="evidence" value="ECO:0007669"/>
    <property type="project" value="UniProtKB-UniRule"/>
</dbReference>
<keyword evidence="2 10" id="KW-0436">Ligase</keyword>
<dbReference type="OrthoDB" id="9801978at2"/>
<comment type="subcellular location">
    <subcellularLocation>
        <location evidence="10 11">Cytoplasm</location>
    </subcellularLocation>
</comment>
<dbReference type="SUPFAM" id="SSF53244">
    <property type="entry name" value="MurD-like peptide ligases, peptide-binding domain"/>
    <property type="match status" value="1"/>
</dbReference>
<evidence type="ECO:0000256" key="9">
    <source>
        <dbReference type="ARBA" id="ARBA00023316"/>
    </source>
</evidence>
<dbReference type="GO" id="GO:0071555">
    <property type="term" value="P:cell wall organization"/>
    <property type="evidence" value="ECO:0007669"/>
    <property type="project" value="UniProtKB-KW"/>
</dbReference>
<dbReference type="UniPathway" id="UPA00219"/>
<evidence type="ECO:0000313" key="15">
    <source>
        <dbReference type="Proteomes" id="UP000005801"/>
    </source>
</evidence>
<evidence type="ECO:0000256" key="2">
    <source>
        <dbReference type="ARBA" id="ARBA00022598"/>
    </source>
</evidence>
<dbReference type="InterPro" id="IPR005863">
    <property type="entry name" value="UDP-N-AcMur_synth"/>
</dbReference>
<keyword evidence="4 10" id="KW-0547">Nucleotide-binding</keyword>
<dbReference type="InterPro" id="IPR004101">
    <property type="entry name" value="Mur_ligase_C"/>
</dbReference>
<feature type="binding site" evidence="10">
    <location>
        <begin position="111"/>
        <end position="117"/>
    </location>
    <ligand>
        <name>ATP</name>
        <dbReference type="ChEBI" id="CHEBI:30616"/>
    </ligand>
</feature>
<dbReference type="GO" id="GO:0005737">
    <property type="term" value="C:cytoplasm"/>
    <property type="evidence" value="ECO:0007669"/>
    <property type="project" value="UniProtKB-SubCell"/>
</dbReference>
<keyword evidence="5 10" id="KW-0067">ATP-binding</keyword>
<comment type="caution">
    <text evidence="14">The sequence shown here is derived from an EMBL/GenBank/DDBJ whole genome shotgun (WGS) entry which is preliminary data.</text>
</comment>
<evidence type="ECO:0000256" key="10">
    <source>
        <dbReference type="HAMAP-Rule" id="MF_02019"/>
    </source>
</evidence>
<dbReference type="InterPro" id="IPR013221">
    <property type="entry name" value="Mur_ligase_cen"/>
</dbReference>
<feature type="domain" description="Mur ligase C-terminal" evidence="12">
    <location>
        <begin position="351"/>
        <end position="468"/>
    </location>
</feature>
<dbReference type="EMBL" id="ABCS01000016">
    <property type="protein sequence ID" value="EDM79790.1"/>
    <property type="molecule type" value="Genomic_DNA"/>
</dbReference>
<keyword evidence="1 10" id="KW-0963">Cytoplasm</keyword>
<dbReference type="Gene3D" id="3.40.1390.10">
    <property type="entry name" value="MurE/MurF, N-terminal domain"/>
    <property type="match status" value="1"/>
</dbReference>
<name>A6G2U0_9BACT</name>
<reference evidence="14 15" key="1">
    <citation type="submission" date="2007-06" db="EMBL/GenBank/DDBJ databases">
        <authorList>
            <person name="Shimkets L."/>
            <person name="Ferriera S."/>
            <person name="Johnson J."/>
            <person name="Kravitz S."/>
            <person name="Beeson K."/>
            <person name="Sutton G."/>
            <person name="Rogers Y.-H."/>
            <person name="Friedman R."/>
            <person name="Frazier M."/>
            <person name="Venter J.C."/>
        </authorList>
    </citation>
    <scope>NUCLEOTIDE SEQUENCE [LARGE SCALE GENOMIC DNA]</scope>
    <source>
        <strain evidence="14 15">SIR-1</strain>
    </source>
</reference>
<dbReference type="SUPFAM" id="SSF63418">
    <property type="entry name" value="MurE/MurF N-terminal domain"/>
    <property type="match status" value="1"/>
</dbReference>
<evidence type="ECO:0000256" key="4">
    <source>
        <dbReference type="ARBA" id="ARBA00022741"/>
    </source>
</evidence>
<evidence type="ECO:0000256" key="7">
    <source>
        <dbReference type="ARBA" id="ARBA00022984"/>
    </source>
</evidence>
<evidence type="ECO:0000256" key="1">
    <source>
        <dbReference type="ARBA" id="ARBA00022490"/>
    </source>
</evidence>
<proteinExistence type="inferred from homology"/>
<keyword evidence="8 10" id="KW-0131">Cell cycle</keyword>
<dbReference type="GO" id="GO:0008766">
    <property type="term" value="F:UDP-N-acetylmuramoylalanyl-D-glutamyl-2,6-diaminopimelate-D-alanyl-D-alanine ligase activity"/>
    <property type="evidence" value="ECO:0007669"/>
    <property type="project" value="RHEA"/>
</dbReference>
<comment type="pathway">
    <text evidence="10 11">Cell wall biogenesis; peptidoglycan biosynthesis.</text>
</comment>
<dbReference type="RefSeq" id="WP_006971039.1">
    <property type="nucleotide sequence ID" value="NZ_ABCS01000016.1"/>
</dbReference>
<dbReference type="NCBIfam" id="TIGR01143">
    <property type="entry name" value="murF"/>
    <property type="match status" value="1"/>
</dbReference>
<dbReference type="GO" id="GO:0051301">
    <property type="term" value="P:cell division"/>
    <property type="evidence" value="ECO:0007669"/>
    <property type="project" value="UniProtKB-KW"/>
</dbReference>
<evidence type="ECO:0000259" key="13">
    <source>
        <dbReference type="Pfam" id="PF08245"/>
    </source>
</evidence>
<dbReference type="STRING" id="391625.PPSIR1_31863"/>
<feature type="domain" description="Mur ligase central" evidence="13">
    <location>
        <begin position="109"/>
        <end position="315"/>
    </location>
</feature>
<dbReference type="PANTHER" id="PTHR43024:SF1">
    <property type="entry name" value="UDP-N-ACETYLMURAMOYL-TRIPEPTIDE--D-ALANYL-D-ALANINE LIGASE"/>
    <property type="match status" value="1"/>
</dbReference>
<dbReference type="InterPro" id="IPR035911">
    <property type="entry name" value="MurE/MurF_N"/>
</dbReference>
<evidence type="ECO:0000256" key="8">
    <source>
        <dbReference type="ARBA" id="ARBA00023306"/>
    </source>
</evidence>
<comment type="catalytic activity">
    <reaction evidence="10 11">
        <text>D-alanyl-D-alanine + UDP-N-acetyl-alpha-D-muramoyl-L-alanyl-gamma-D-glutamyl-meso-2,6-diaminopimelate + ATP = UDP-N-acetyl-alpha-D-muramoyl-L-alanyl-gamma-D-glutamyl-meso-2,6-diaminopimeloyl-D-alanyl-D-alanine + ADP + phosphate + H(+)</text>
        <dbReference type="Rhea" id="RHEA:28374"/>
        <dbReference type="ChEBI" id="CHEBI:15378"/>
        <dbReference type="ChEBI" id="CHEBI:30616"/>
        <dbReference type="ChEBI" id="CHEBI:43474"/>
        <dbReference type="ChEBI" id="CHEBI:57822"/>
        <dbReference type="ChEBI" id="CHEBI:61386"/>
        <dbReference type="ChEBI" id="CHEBI:83905"/>
        <dbReference type="ChEBI" id="CHEBI:456216"/>
        <dbReference type="EC" id="6.3.2.10"/>
    </reaction>
</comment>
<dbReference type="HAMAP" id="MF_02019">
    <property type="entry name" value="MurF"/>
    <property type="match status" value="1"/>
</dbReference>
<dbReference type="SUPFAM" id="SSF53623">
    <property type="entry name" value="MurD-like peptide ligases, catalytic domain"/>
    <property type="match status" value="1"/>
</dbReference>
<organism evidence="14 15">
    <name type="scientific">Plesiocystis pacifica SIR-1</name>
    <dbReference type="NCBI Taxonomy" id="391625"/>
    <lineage>
        <taxon>Bacteria</taxon>
        <taxon>Pseudomonadati</taxon>
        <taxon>Myxococcota</taxon>
        <taxon>Polyangia</taxon>
        <taxon>Nannocystales</taxon>
        <taxon>Nannocystaceae</taxon>
        <taxon>Plesiocystis</taxon>
    </lineage>
</organism>
<dbReference type="GO" id="GO:0009252">
    <property type="term" value="P:peptidoglycan biosynthetic process"/>
    <property type="evidence" value="ECO:0007669"/>
    <property type="project" value="UniProtKB-UniRule"/>
</dbReference>
<dbReference type="GO" id="GO:0047480">
    <property type="term" value="F:UDP-N-acetylmuramoyl-tripeptide-D-alanyl-D-alanine ligase activity"/>
    <property type="evidence" value="ECO:0007669"/>
    <property type="project" value="UniProtKB-UniRule"/>
</dbReference>
<comment type="similarity">
    <text evidence="10">Belongs to the MurCDEF family. MurF subfamily.</text>
</comment>
<dbReference type="Pfam" id="PF02875">
    <property type="entry name" value="Mur_ligase_C"/>
    <property type="match status" value="1"/>
</dbReference>
<dbReference type="PANTHER" id="PTHR43024">
    <property type="entry name" value="UDP-N-ACETYLMURAMOYL-TRIPEPTIDE--D-ALANYL-D-ALANINE LIGASE"/>
    <property type="match status" value="1"/>
</dbReference>
<evidence type="ECO:0000256" key="6">
    <source>
        <dbReference type="ARBA" id="ARBA00022960"/>
    </source>
</evidence>
<dbReference type="InterPro" id="IPR036565">
    <property type="entry name" value="Mur-like_cat_sf"/>
</dbReference>
<evidence type="ECO:0000256" key="11">
    <source>
        <dbReference type="RuleBase" id="RU004136"/>
    </source>
</evidence>
<dbReference type="AlphaFoldDB" id="A6G2U0"/>